<organism evidence="2 3">
    <name type="scientific">Candidatus Magasanikbacteria bacterium CG_4_9_14_3_um_filter_32_9</name>
    <dbReference type="NCBI Taxonomy" id="1974644"/>
    <lineage>
        <taxon>Bacteria</taxon>
        <taxon>Candidatus Magasanikiibacteriota</taxon>
    </lineage>
</organism>
<accession>A0A2M7Z5V2</accession>
<dbReference type="Proteomes" id="UP000230843">
    <property type="component" value="Unassembled WGS sequence"/>
</dbReference>
<comment type="caution">
    <text evidence="2">The sequence shown here is derived from an EMBL/GenBank/DDBJ whole genome shotgun (WGS) entry which is preliminary data.</text>
</comment>
<evidence type="ECO:0000313" key="3">
    <source>
        <dbReference type="Proteomes" id="UP000230843"/>
    </source>
</evidence>
<proteinExistence type="predicted"/>
<name>A0A2M7Z5V2_9BACT</name>
<protein>
    <submittedName>
        <fullName evidence="2">Uncharacterized protein</fullName>
    </submittedName>
</protein>
<reference evidence="3" key="1">
    <citation type="submission" date="2017-09" db="EMBL/GenBank/DDBJ databases">
        <title>Depth-based differentiation of microbial function through sediment-hosted aquifers and enrichment of novel symbionts in the deep terrestrial subsurface.</title>
        <authorList>
            <person name="Probst A.J."/>
            <person name="Ladd B."/>
            <person name="Jarett J.K."/>
            <person name="Geller-Mcgrath D.E."/>
            <person name="Sieber C.M.K."/>
            <person name="Emerson J.B."/>
            <person name="Anantharaman K."/>
            <person name="Thomas B.C."/>
            <person name="Malmstrom R."/>
            <person name="Stieglmeier M."/>
            <person name="Klingl A."/>
            <person name="Woyke T."/>
            <person name="Ryan C.M."/>
            <person name="Banfield J.F."/>
        </authorList>
    </citation>
    <scope>NUCLEOTIDE SEQUENCE [LARGE SCALE GENOMIC DNA]</scope>
</reference>
<gene>
    <name evidence="2" type="ORF">CO137_03820</name>
</gene>
<evidence type="ECO:0000256" key="1">
    <source>
        <dbReference type="SAM" id="Phobius"/>
    </source>
</evidence>
<keyword evidence="1" id="KW-0812">Transmembrane</keyword>
<sequence length="224" mass="25875">MNKKTEIISIVLVSLIILTGIFAYLQFNNVWPFAKKDNTNTEEKTEWVDRAMVEWEILETGTDKETGISYQKQYNSDLGITVKIPTTWHIPKESNMSHRGSFSIAFSPVGVSDVDNIKPNETFAILMLAKNKDITLLAEPNLINALNSMRSDINYTKIKYKNFDSVFFKEDVNNPYRKEYTIFMSDTSLFFINLFISSPSDNQKLEKYKTEANFILDSLEFDKN</sequence>
<dbReference type="AlphaFoldDB" id="A0A2M7Z5V2"/>
<keyword evidence="1" id="KW-0472">Membrane</keyword>
<dbReference type="EMBL" id="PFVJ01000082">
    <property type="protein sequence ID" value="PJA89526.1"/>
    <property type="molecule type" value="Genomic_DNA"/>
</dbReference>
<keyword evidence="1" id="KW-1133">Transmembrane helix</keyword>
<feature type="transmembrane region" description="Helical" evidence="1">
    <location>
        <begin position="7"/>
        <end position="27"/>
    </location>
</feature>
<evidence type="ECO:0000313" key="2">
    <source>
        <dbReference type="EMBL" id="PJA89526.1"/>
    </source>
</evidence>